<organism evidence="1 2">
    <name type="scientific">Mycobacterium tuberculosis</name>
    <dbReference type="NCBI Taxonomy" id="1773"/>
    <lineage>
        <taxon>Bacteria</taxon>
        <taxon>Bacillati</taxon>
        <taxon>Actinomycetota</taxon>
        <taxon>Actinomycetes</taxon>
        <taxon>Mycobacteriales</taxon>
        <taxon>Mycobacteriaceae</taxon>
        <taxon>Mycobacterium</taxon>
        <taxon>Mycobacterium tuberculosis complex</taxon>
    </lineage>
</organism>
<dbReference type="AlphaFoldDB" id="A0A655CEL8"/>
<proteinExistence type="predicted"/>
<protein>
    <submittedName>
        <fullName evidence="1">Uncharacterized protein</fullName>
    </submittedName>
</protein>
<comment type="caution">
    <text evidence="1">The sequence shown here is derived from an EMBL/GenBank/DDBJ whole genome shotgun (WGS) entry which is preliminary data.</text>
</comment>
<dbReference type="EMBL" id="CSBK01002955">
    <property type="protein sequence ID" value="CPA41854.1"/>
    <property type="molecule type" value="Genomic_DNA"/>
</dbReference>
<sequence length="31" mass="3486">MSETSNWKLGCAEVMCSWHHAMAFCEISKPA</sequence>
<name>A0A655CEL8_MYCTX</name>
<evidence type="ECO:0000313" key="2">
    <source>
        <dbReference type="Proteomes" id="UP000039021"/>
    </source>
</evidence>
<accession>A0A655CEL8</accession>
<gene>
    <name evidence="1" type="ORF">ERS007739_04591</name>
</gene>
<reference evidence="2" key="1">
    <citation type="submission" date="2015-03" db="EMBL/GenBank/DDBJ databases">
        <authorList>
            <consortium name="Pathogen Informatics"/>
        </authorList>
    </citation>
    <scope>NUCLEOTIDE SEQUENCE [LARGE SCALE GENOMIC DNA]</scope>
    <source>
        <strain evidence="2">N09902308</strain>
    </source>
</reference>
<evidence type="ECO:0000313" key="1">
    <source>
        <dbReference type="EMBL" id="CPA41854.1"/>
    </source>
</evidence>
<dbReference type="Proteomes" id="UP000039021">
    <property type="component" value="Unassembled WGS sequence"/>
</dbReference>